<dbReference type="GO" id="GO:0044183">
    <property type="term" value="F:protein folding chaperone"/>
    <property type="evidence" value="ECO:0007669"/>
    <property type="project" value="TreeGrafter"/>
</dbReference>
<name>A0A420I8D6_9PEZI</name>
<comment type="caution">
    <text evidence="3">The sequence shown here is derived from an EMBL/GenBank/DDBJ whole genome shotgun (WGS) entry which is preliminary data.</text>
</comment>
<gene>
    <name evidence="3" type="ORF">GcM3_114001</name>
</gene>
<dbReference type="PANTHER" id="PTHR20903:SF0">
    <property type="entry name" value="PREFOLDIN SUBUNIT 1"/>
    <property type="match status" value="1"/>
</dbReference>
<dbReference type="CDD" id="cd23164">
    <property type="entry name" value="Prefoldin_1"/>
    <property type="match status" value="1"/>
</dbReference>
<comment type="similarity">
    <text evidence="1">Belongs to the prefoldin subunit beta family.</text>
</comment>
<dbReference type="GO" id="GO:0016272">
    <property type="term" value="C:prefoldin complex"/>
    <property type="evidence" value="ECO:0007669"/>
    <property type="project" value="InterPro"/>
</dbReference>
<reference evidence="3 4" key="1">
    <citation type="journal article" date="2018" name="BMC Genomics">
        <title>Comparative genome analyses reveal sequence features reflecting distinct modes of host-adaptation between dicot and monocot powdery mildew.</title>
        <authorList>
            <person name="Wu Y."/>
            <person name="Ma X."/>
            <person name="Pan Z."/>
            <person name="Kale S.D."/>
            <person name="Song Y."/>
            <person name="King H."/>
            <person name="Zhang Q."/>
            <person name="Presley C."/>
            <person name="Deng X."/>
            <person name="Wei C.I."/>
            <person name="Xiao S."/>
        </authorList>
    </citation>
    <scope>NUCLEOTIDE SEQUENCE [LARGE SCALE GENOMIC DNA]</scope>
    <source>
        <strain evidence="3">UMSG3</strain>
    </source>
</reference>
<accession>A0A420I8D6</accession>
<dbReference type="EMBL" id="MCBQ01011482">
    <property type="protein sequence ID" value="RKF65951.1"/>
    <property type="molecule type" value="Genomic_DNA"/>
</dbReference>
<dbReference type="Proteomes" id="UP000283383">
    <property type="component" value="Unassembled WGS sequence"/>
</dbReference>
<dbReference type="InterPro" id="IPR002777">
    <property type="entry name" value="PFD_beta-like"/>
</dbReference>
<evidence type="ECO:0000313" key="3">
    <source>
        <dbReference type="EMBL" id="RKF65951.1"/>
    </source>
</evidence>
<evidence type="ECO:0000313" key="4">
    <source>
        <dbReference type="Proteomes" id="UP000283383"/>
    </source>
</evidence>
<dbReference type="AlphaFoldDB" id="A0A420I8D6"/>
<dbReference type="Gene3D" id="1.10.287.370">
    <property type="match status" value="1"/>
</dbReference>
<proteinExistence type="inferred from homology"/>
<dbReference type="GO" id="GO:0005737">
    <property type="term" value="C:cytoplasm"/>
    <property type="evidence" value="ECO:0007669"/>
    <property type="project" value="TreeGrafter"/>
</dbReference>
<sequence length="121" mass="13721">MSIPNQALTNLLHEIEVQATQSQQQIEIVRSQIRLKQREIRMTGLTIKEFSSLPADTNVYEGVGKMFVYSPTSKVSAKLQSEIVGLQLEVENLGKKLQYLETTYKNSRDHIEQILKSGSRA</sequence>
<dbReference type="PANTHER" id="PTHR20903">
    <property type="entry name" value="PREFOLDIN SUBUNIT 1-RELATED"/>
    <property type="match status" value="1"/>
</dbReference>
<dbReference type="SUPFAM" id="SSF46579">
    <property type="entry name" value="Prefoldin"/>
    <property type="match status" value="1"/>
</dbReference>
<keyword evidence="4" id="KW-1185">Reference proteome</keyword>
<dbReference type="STRING" id="62708.A0A420I8D6"/>
<dbReference type="Pfam" id="PF01920">
    <property type="entry name" value="Prefoldin_2"/>
    <property type="match status" value="1"/>
</dbReference>
<dbReference type="GO" id="GO:0051082">
    <property type="term" value="F:unfolded protein binding"/>
    <property type="evidence" value="ECO:0007669"/>
    <property type="project" value="InterPro"/>
</dbReference>
<protein>
    <submittedName>
        <fullName evidence="3">Putative prefoldin subunit 1</fullName>
    </submittedName>
</protein>
<evidence type="ECO:0000256" key="1">
    <source>
        <dbReference type="ARBA" id="ARBA00008045"/>
    </source>
</evidence>
<evidence type="ECO:0000256" key="2">
    <source>
        <dbReference type="ARBA" id="ARBA00023186"/>
    </source>
</evidence>
<keyword evidence="2" id="KW-0143">Chaperone</keyword>
<organism evidence="3 4">
    <name type="scientific">Golovinomyces cichoracearum</name>
    <dbReference type="NCBI Taxonomy" id="62708"/>
    <lineage>
        <taxon>Eukaryota</taxon>
        <taxon>Fungi</taxon>
        <taxon>Dikarya</taxon>
        <taxon>Ascomycota</taxon>
        <taxon>Pezizomycotina</taxon>
        <taxon>Leotiomycetes</taxon>
        <taxon>Erysiphales</taxon>
        <taxon>Erysiphaceae</taxon>
        <taxon>Golovinomyces</taxon>
    </lineage>
</organism>
<dbReference type="InterPro" id="IPR009053">
    <property type="entry name" value="Prefoldin"/>
</dbReference>